<protein>
    <submittedName>
        <fullName evidence="9">AI-2E family transporter</fullName>
    </submittedName>
    <submittedName>
        <fullName evidence="10">PurR-regulated permease PerM</fullName>
    </submittedName>
</protein>
<proteinExistence type="inferred from homology"/>
<comment type="caution">
    <text evidence="9">The sequence shown here is derived from an EMBL/GenBank/DDBJ whole genome shotgun (WGS) entry which is preliminary data.</text>
</comment>
<keyword evidence="3" id="KW-0813">Transport</keyword>
<evidence type="ECO:0000313" key="12">
    <source>
        <dbReference type="Proteomes" id="UP000659061"/>
    </source>
</evidence>
<keyword evidence="5 8" id="KW-0812">Transmembrane</keyword>
<feature type="transmembrane region" description="Helical" evidence="8">
    <location>
        <begin position="223"/>
        <end position="245"/>
    </location>
</feature>
<feature type="transmembrane region" description="Helical" evidence="8">
    <location>
        <begin position="317"/>
        <end position="344"/>
    </location>
</feature>
<dbReference type="EMBL" id="JACWMT010000001">
    <property type="protein sequence ID" value="MBD1270177.1"/>
    <property type="molecule type" value="Genomic_DNA"/>
</dbReference>
<evidence type="ECO:0000313" key="11">
    <source>
        <dbReference type="Proteomes" id="UP000587211"/>
    </source>
</evidence>
<sequence length="391" mass="41376">MSQTRIRDRAVLIDQGFVVIQRWGLRIIVIAAALYVLGWGVGRTWMIWFPVSLAILFATVLGPPTKRLRELGVPAAAAAGVVMLAFLAALGFLFSILIPQLVDEAPEIADRAAKGVSEVQDWLVNGPLPIEAGQITNALNSVEDWLRDSAGDISSGVLSTIGVATNVVLNTVLVLILTFLFIKDGHRFLPWVERLGGHRVGGHLREMLNRAWNTLGGFIRTQALVSFIDAVLIGIALAVVGQPLWVPLAVITFIGGFIPIVGAFASGAIAVLVTLVTNSPQDALIILVVIIVVQQLEGNVLSPILQGKSMNLHPAVVLMAVTAGGSLFGITGAFLAVPVTATIAEVLRYANDRIDSSLTAGGDPVAAMTAPTVADVQADEADAAQERERES</sequence>
<evidence type="ECO:0000313" key="10">
    <source>
        <dbReference type="EMBL" id="NYI39166.1"/>
    </source>
</evidence>
<keyword evidence="11" id="KW-1185">Reference proteome</keyword>
<dbReference type="InterPro" id="IPR002549">
    <property type="entry name" value="AI-2E-like"/>
</dbReference>
<dbReference type="AlphaFoldDB" id="A0A8I0FYD9"/>
<keyword evidence="7 8" id="KW-0472">Membrane</keyword>
<feature type="transmembrane region" description="Helical" evidence="8">
    <location>
        <begin position="23"/>
        <end position="41"/>
    </location>
</feature>
<feature type="transmembrane region" description="Helical" evidence="8">
    <location>
        <begin position="283"/>
        <end position="305"/>
    </location>
</feature>
<reference evidence="10 11" key="1">
    <citation type="submission" date="2020-07" db="EMBL/GenBank/DDBJ databases">
        <title>Sequencing the genomes of 1000 actinobacteria strains.</title>
        <authorList>
            <person name="Klenk H.-P."/>
        </authorList>
    </citation>
    <scope>NUCLEOTIDE SEQUENCE [LARGE SCALE GENOMIC DNA]</scope>
    <source>
        <strain evidence="10 11">DSM 19087</strain>
    </source>
</reference>
<evidence type="ECO:0000256" key="6">
    <source>
        <dbReference type="ARBA" id="ARBA00022989"/>
    </source>
</evidence>
<evidence type="ECO:0000256" key="2">
    <source>
        <dbReference type="ARBA" id="ARBA00009773"/>
    </source>
</evidence>
<evidence type="ECO:0000256" key="4">
    <source>
        <dbReference type="ARBA" id="ARBA00022475"/>
    </source>
</evidence>
<comment type="similarity">
    <text evidence="2">Belongs to the autoinducer-2 exporter (AI-2E) (TC 2.A.86) family.</text>
</comment>
<feature type="transmembrane region" description="Helical" evidence="8">
    <location>
        <begin position="47"/>
        <end position="63"/>
    </location>
</feature>
<organism evidence="9 12">
    <name type="scientific">Aeromicrobium tamlense</name>
    <dbReference type="NCBI Taxonomy" id="375541"/>
    <lineage>
        <taxon>Bacteria</taxon>
        <taxon>Bacillati</taxon>
        <taxon>Actinomycetota</taxon>
        <taxon>Actinomycetes</taxon>
        <taxon>Propionibacteriales</taxon>
        <taxon>Nocardioidaceae</taxon>
        <taxon>Aeromicrobium</taxon>
    </lineage>
</organism>
<dbReference type="EMBL" id="JACBZN010000001">
    <property type="protein sequence ID" value="NYI39166.1"/>
    <property type="molecule type" value="Genomic_DNA"/>
</dbReference>
<evidence type="ECO:0000256" key="3">
    <source>
        <dbReference type="ARBA" id="ARBA00022448"/>
    </source>
</evidence>
<reference evidence="9" key="2">
    <citation type="submission" date="2020-09" db="EMBL/GenBank/DDBJ databases">
        <title>Novel species in genus Aeromicrobium.</title>
        <authorList>
            <person name="Zhang G."/>
        </authorList>
    </citation>
    <scope>NUCLEOTIDE SEQUENCE</scope>
    <source>
        <strain evidence="9">SSW1-57</strain>
    </source>
</reference>
<comment type="subcellular location">
    <subcellularLocation>
        <location evidence="1">Cell membrane</location>
        <topology evidence="1">Multi-pass membrane protein</topology>
    </subcellularLocation>
</comment>
<dbReference type="RefSeq" id="WP_179426526.1">
    <property type="nucleotide sequence ID" value="NZ_BAAAMP010000002.1"/>
</dbReference>
<dbReference type="GO" id="GO:0055085">
    <property type="term" value="P:transmembrane transport"/>
    <property type="evidence" value="ECO:0007669"/>
    <property type="project" value="TreeGrafter"/>
</dbReference>
<dbReference type="PANTHER" id="PTHR21716">
    <property type="entry name" value="TRANSMEMBRANE PROTEIN"/>
    <property type="match status" value="1"/>
</dbReference>
<evidence type="ECO:0000313" key="9">
    <source>
        <dbReference type="EMBL" id="MBD1270177.1"/>
    </source>
</evidence>
<dbReference type="PANTHER" id="PTHR21716:SF53">
    <property type="entry name" value="PERMEASE PERM-RELATED"/>
    <property type="match status" value="1"/>
</dbReference>
<dbReference type="GO" id="GO:0005886">
    <property type="term" value="C:plasma membrane"/>
    <property type="evidence" value="ECO:0007669"/>
    <property type="project" value="UniProtKB-SubCell"/>
</dbReference>
<evidence type="ECO:0000256" key="8">
    <source>
        <dbReference type="SAM" id="Phobius"/>
    </source>
</evidence>
<dbReference type="Proteomes" id="UP000659061">
    <property type="component" value="Unassembled WGS sequence"/>
</dbReference>
<name>A0A8I0FYD9_9ACTN</name>
<keyword evidence="6 8" id="KW-1133">Transmembrane helix</keyword>
<evidence type="ECO:0000256" key="7">
    <source>
        <dbReference type="ARBA" id="ARBA00023136"/>
    </source>
</evidence>
<evidence type="ECO:0000256" key="1">
    <source>
        <dbReference type="ARBA" id="ARBA00004651"/>
    </source>
</evidence>
<evidence type="ECO:0000256" key="5">
    <source>
        <dbReference type="ARBA" id="ARBA00022692"/>
    </source>
</evidence>
<dbReference type="Pfam" id="PF01594">
    <property type="entry name" value="AI-2E_transport"/>
    <property type="match status" value="1"/>
</dbReference>
<dbReference type="Proteomes" id="UP000587211">
    <property type="component" value="Unassembled WGS sequence"/>
</dbReference>
<accession>A0A8I0FYD9</accession>
<feature type="transmembrane region" description="Helical" evidence="8">
    <location>
        <begin position="75"/>
        <end position="98"/>
    </location>
</feature>
<feature type="transmembrane region" description="Helical" evidence="8">
    <location>
        <begin position="157"/>
        <end position="182"/>
    </location>
</feature>
<keyword evidence="4" id="KW-1003">Cell membrane</keyword>
<feature type="transmembrane region" description="Helical" evidence="8">
    <location>
        <begin position="251"/>
        <end position="276"/>
    </location>
</feature>
<gene>
    <name evidence="10" type="ORF">BJ975_002541</name>
    <name evidence="9" type="ORF">IDH50_08040</name>
</gene>